<keyword evidence="2" id="KW-1185">Reference proteome</keyword>
<name>A0A8S1RPX0_9CILI</name>
<organism evidence="1 2">
    <name type="scientific">Paramecium sonneborni</name>
    <dbReference type="NCBI Taxonomy" id="65129"/>
    <lineage>
        <taxon>Eukaryota</taxon>
        <taxon>Sar</taxon>
        <taxon>Alveolata</taxon>
        <taxon>Ciliophora</taxon>
        <taxon>Intramacronucleata</taxon>
        <taxon>Oligohymenophorea</taxon>
        <taxon>Peniculida</taxon>
        <taxon>Parameciidae</taxon>
        <taxon>Paramecium</taxon>
    </lineage>
</organism>
<dbReference type="EMBL" id="CAJJDN010000207">
    <property type="protein sequence ID" value="CAD8129089.1"/>
    <property type="molecule type" value="Genomic_DNA"/>
</dbReference>
<evidence type="ECO:0000313" key="2">
    <source>
        <dbReference type="Proteomes" id="UP000692954"/>
    </source>
</evidence>
<evidence type="ECO:0000313" key="1">
    <source>
        <dbReference type="EMBL" id="CAD8129089.1"/>
    </source>
</evidence>
<accession>A0A8S1RPX0</accession>
<proteinExistence type="predicted"/>
<comment type="caution">
    <text evidence="1">The sequence shown here is derived from an EMBL/GenBank/DDBJ whole genome shotgun (WGS) entry which is preliminary data.</text>
</comment>
<dbReference type="AlphaFoldDB" id="A0A8S1RPX0"/>
<reference evidence="1" key="1">
    <citation type="submission" date="2021-01" db="EMBL/GenBank/DDBJ databases">
        <authorList>
            <consortium name="Genoscope - CEA"/>
            <person name="William W."/>
        </authorList>
    </citation>
    <scope>NUCLEOTIDE SEQUENCE</scope>
</reference>
<dbReference type="Proteomes" id="UP000692954">
    <property type="component" value="Unassembled WGS sequence"/>
</dbReference>
<protein>
    <submittedName>
        <fullName evidence="1">Uncharacterized protein</fullName>
    </submittedName>
</protein>
<sequence length="70" mass="8174">MGYKVMVLESLKIYINVILDRYKKYSGGGSYDKEENQIKIGNWVEFDEEFHDKKQVISHGEYNKNGLKVG</sequence>
<gene>
    <name evidence="1" type="ORF">PSON_ATCC_30995.1.T2070010</name>
</gene>